<feature type="domain" description="Tyr recombinase" evidence="3">
    <location>
        <begin position="111"/>
        <end position="223"/>
    </location>
</feature>
<dbReference type="Proteomes" id="UP000000812">
    <property type="component" value="Chromosome"/>
</dbReference>
<dbReference type="GO" id="GO:0015074">
    <property type="term" value="P:DNA integration"/>
    <property type="evidence" value="ECO:0007669"/>
    <property type="project" value="InterPro"/>
</dbReference>
<reference evidence="4 5" key="1">
    <citation type="journal article" date="2000" name="Nature">
        <title>The genome sequence of the plant pathogen Xylella fastidiosa.</title>
        <authorList>
            <person name="Simpson A.J."/>
            <person name="Reinach F.C."/>
            <person name="Arruda P."/>
            <person name="Abreu F.A."/>
            <person name="Acencio M."/>
            <person name="Alvarenga R."/>
            <person name="Alves L.M."/>
            <person name="Araya J.E."/>
            <person name="Baia G.S."/>
            <person name="Baptista C.S."/>
            <person name="Barros M.H."/>
            <person name="Bonaccorsi E.D."/>
            <person name="Bordin S."/>
            <person name="Bove J.M."/>
            <person name="Briones M.R."/>
            <person name="Bueno M.R."/>
            <person name="Camargo A.A."/>
            <person name="Camargo L.E."/>
            <person name="Carraro D.M."/>
            <person name="Carrer H."/>
            <person name="Colauto N.B."/>
            <person name="Colombo C."/>
            <person name="Costa F.F."/>
            <person name="Costa M.C."/>
            <person name="Costa-Neto C.M."/>
            <person name="Coutinho L.L."/>
            <person name="Cristofani M."/>
            <person name="Dias-Neto E."/>
            <person name="Docena C."/>
            <person name="El-Dorry H."/>
            <person name="Facincani A.P."/>
            <person name="Ferreira A.J."/>
            <person name="Ferreira V.C."/>
            <person name="Ferro J.A."/>
            <person name="Fraga J.S."/>
            <person name="Franca S.C."/>
            <person name="Franco M.C."/>
            <person name="Frohme M."/>
            <person name="Furlan L.R."/>
            <person name="Garnier M."/>
            <person name="Goldman G.H."/>
            <person name="Goldman M.H."/>
            <person name="Gomes S.L."/>
            <person name="Gruber A."/>
            <person name="Ho P.L."/>
            <person name="Hoheisel J.D."/>
            <person name="Junqueira M.L."/>
            <person name="Kemper E.L."/>
            <person name="Kitajima J.P."/>
            <person name="Krieger J.E."/>
            <person name="Kuramae E.E."/>
            <person name="Laigret F."/>
            <person name="Lambais M.R."/>
            <person name="Leite L.C."/>
            <person name="Lemos E.G."/>
            <person name="Lemos M.V."/>
            <person name="Lopes S.A."/>
            <person name="Lopes C.R."/>
            <person name="Machado J.A."/>
            <person name="Machado M.A."/>
            <person name="Madeira A.M."/>
            <person name="Madeira H.M."/>
            <person name="Marino C.L."/>
            <person name="Marques M.V."/>
            <person name="Martins E.A."/>
            <person name="Martins E.M."/>
            <person name="Matsukuma A.Y."/>
            <person name="Menck C.F."/>
            <person name="Miracca E.C."/>
            <person name="Miyaki C.Y."/>
            <person name="Monteriro-Vitorello C.B."/>
            <person name="Moon D.H."/>
            <person name="Nagai M.A."/>
            <person name="Nascimento A.L."/>
            <person name="Netto L.E."/>
            <person name="Nhani A.Jr."/>
            <person name="Nobrega F.G."/>
            <person name="Nunes L.R."/>
            <person name="Oliveira M.A."/>
            <person name="de Oliveira M.C."/>
            <person name="de Oliveira R.C."/>
            <person name="Palmieri D.A."/>
            <person name="Paris A."/>
            <person name="Peixoto B.R."/>
            <person name="Pereira G.A."/>
            <person name="Pereira H.A.Jr."/>
            <person name="Pesquero J.B."/>
            <person name="Quaggio R.B."/>
            <person name="Roberto P.G."/>
            <person name="Rodrigues V."/>
            <person name="de M Rosa A.J."/>
            <person name="de Rosa V.E.Jr."/>
            <person name="de Sa R.G."/>
            <person name="Santelli R.V."/>
            <person name="Sawasaki H.E."/>
            <person name="da Silva A.C."/>
            <person name="da Silva A.M."/>
            <person name="da Silva F.R."/>
            <person name="da Silva W.A.Jr."/>
            <person name="da Silveira J.F."/>
            <person name="Silvestri M.L."/>
            <person name="Siqueira W.J."/>
            <person name="de Souza A.A."/>
            <person name="de Souza A.P."/>
            <person name="Terenzi M.F."/>
            <person name="Truffi D."/>
            <person name="Tsai S.M."/>
            <person name="Tsuhako M.H."/>
            <person name="Vallada H."/>
            <person name="Van Sluys M.A."/>
            <person name="Verjovski-Almeida S."/>
            <person name="Vettore A.L."/>
            <person name="Zago M.A."/>
            <person name="Zatz M."/>
            <person name="Meidanis J."/>
            <person name="Setubal J.C."/>
        </authorList>
    </citation>
    <scope>NUCLEOTIDE SEQUENCE [LARGE SCALE GENOMIC DNA]</scope>
    <source>
        <strain evidence="4 5">9a5c</strain>
    </source>
</reference>
<evidence type="ECO:0000256" key="2">
    <source>
        <dbReference type="ARBA" id="ARBA00023172"/>
    </source>
</evidence>
<dbReference type="eggNOG" id="COG0582">
    <property type="taxonomic scope" value="Bacteria"/>
</dbReference>
<dbReference type="KEGG" id="xfa:XF_1555"/>
<dbReference type="Gene3D" id="1.10.443.10">
    <property type="entry name" value="Intergrase catalytic core"/>
    <property type="match status" value="1"/>
</dbReference>
<dbReference type="AlphaFoldDB" id="Q9PD24"/>
<dbReference type="InterPro" id="IPR010998">
    <property type="entry name" value="Integrase_recombinase_N"/>
</dbReference>
<dbReference type="STRING" id="160492.XF_1555"/>
<evidence type="ECO:0000256" key="1">
    <source>
        <dbReference type="ARBA" id="ARBA00023125"/>
    </source>
</evidence>
<sequence length="284" mass="32142">MTFRHVAERYRAEVIPTKAHNTQRMHHIYLNYLLQFFDDPPAPFESIKPVNIRQYLDWRPFKVSANREVALFSHLWNWARSKGVTDLPNPCGGIRRNKERGRDVYIDDTTYRAVYHAADQTLRDAMDLAYLTGQRVSDVVSMDERHIVNGALEICQAKTGVKLAIAITGELAVLIKRIFDHKRGLKLRSTRLIVDAKGLELSRTGLRYRFDKARVAAGIAKEVFQFRDDRQGRFGEGHPPSPSAIRACVGDDDGALCTQAQRGEGHAYAVNCGALPILRSGHIF</sequence>
<evidence type="ECO:0000313" key="5">
    <source>
        <dbReference type="Proteomes" id="UP000000812"/>
    </source>
</evidence>
<organism evidence="4 5">
    <name type="scientific">Xylella fastidiosa (strain 9a5c)</name>
    <dbReference type="NCBI Taxonomy" id="160492"/>
    <lineage>
        <taxon>Bacteria</taxon>
        <taxon>Pseudomonadati</taxon>
        <taxon>Pseudomonadota</taxon>
        <taxon>Gammaproteobacteria</taxon>
        <taxon>Lysobacterales</taxon>
        <taxon>Lysobacteraceae</taxon>
        <taxon>Xylella</taxon>
    </lineage>
</organism>
<dbReference type="HOGENOM" id="CLU_979870_0_0_6"/>
<dbReference type="GO" id="GO:0006310">
    <property type="term" value="P:DNA recombination"/>
    <property type="evidence" value="ECO:0007669"/>
    <property type="project" value="UniProtKB-KW"/>
</dbReference>
<evidence type="ECO:0000259" key="3">
    <source>
        <dbReference type="Pfam" id="PF00589"/>
    </source>
</evidence>
<dbReference type="SUPFAM" id="SSF56349">
    <property type="entry name" value="DNA breaking-rejoining enzymes"/>
    <property type="match status" value="1"/>
</dbReference>
<evidence type="ECO:0000313" key="4">
    <source>
        <dbReference type="EMBL" id="AAF84364.1"/>
    </source>
</evidence>
<dbReference type="Pfam" id="PF00589">
    <property type="entry name" value="Phage_integrase"/>
    <property type="match status" value="1"/>
</dbReference>
<dbReference type="InterPro" id="IPR002104">
    <property type="entry name" value="Integrase_catalytic"/>
</dbReference>
<dbReference type="Gene3D" id="1.10.150.130">
    <property type="match status" value="1"/>
</dbReference>
<keyword evidence="1" id="KW-0238">DNA-binding</keyword>
<protein>
    <submittedName>
        <fullName evidence="4">Phage-related protein</fullName>
    </submittedName>
</protein>
<name>Q9PD24_XYLFA</name>
<gene>
    <name evidence="4" type="ordered locus">XF_1555</name>
</gene>
<proteinExistence type="predicted"/>
<keyword evidence="2" id="KW-0233">DNA recombination</keyword>
<dbReference type="InterPro" id="IPR011010">
    <property type="entry name" value="DNA_brk_join_enz"/>
</dbReference>
<accession>Q9PD24</accession>
<dbReference type="GO" id="GO:0003677">
    <property type="term" value="F:DNA binding"/>
    <property type="evidence" value="ECO:0007669"/>
    <property type="project" value="UniProtKB-KW"/>
</dbReference>
<dbReference type="InterPro" id="IPR013762">
    <property type="entry name" value="Integrase-like_cat_sf"/>
</dbReference>
<dbReference type="PIR" id="F82666">
    <property type="entry name" value="F82666"/>
</dbReference>
<dbReference type="EMBL" id="AE003849">
    <property type="protein sequence ID" value="AAF84364.1"/>
    <property type="molecule type" value="Genomic_DNA"/>
</dbReference>